<gene>
    <name evidence="3" type="ORF">LZ495_21380</name>
</gene>
<protein>
    <submittedName>
        <fullName evidence="3">Class I SAM-dependent methyltransferase</fullName>
    </submittedName>
</protein>
<keyword evidence="3" id="KW-0489">Methyltransferase</keyword>
<sequence length="199" mass="21306">MDAKAWDERYTGTELVWSAEPNRFVEAETGDLPAGRALDLAAGEGRNAIWLAKNGWQVTAVDFSAAALAKGKLLADAQGAAVDWVTADLLTWQPESAAYDLVLIAYLHLPEDEMTAVLAKAAAVLAPGGTFLLVGHDLQNLTDGVGGPQDAAILHTPEKVAERLTGLRVDRAERVTRPVTVEGEPREAIDTLVRAVREE</sequence>
<dbReference type="GO" id="GO:0017000">
    <property type="term" value="P:antibiotic biosynthetic process"/>
    <property type="evidence" value="ECO:0007669"/>
    <property type="project" value="UniProtKB-ARBA"/>
</dbReference>
<evidence type="ECO:0000313" key="4">
    <source>
        <dbReference type="Proteomes" id="UP001165378"/>
    </source>
</evidence>
<keyword evidence="1" id="KW-0808">Transferase</keyword>
<reference evidence="3" key="1">
    <citation type="submission" date="2022-01" db="EMBL/GenBank/DDBJ databases">
        <title>Genome-Based Taxonomic Classification of the Phylum Actinobacteria.</title>
        <authorList>
            <person name="Gao Y."/>
        </authorList>
    </citation>
    <scope>NUCLEOTIDE SEQUENCE</scope>
    <source>
        <strain evidence="3">KLBMP 8922</strain>
    </source>
</reference>
<dbReference type="PANTHER" id="PTHR43861:SF3">
    <property type="entry name" value="PUTATIVE (AFU_ORTHOLOGUE AFUA_2G14390)-RELATED"/>
    <property type="match status" value="1"/>
</dbReference>
<dbReference type="GO" id="GO:0032259">
    <property type="term" value="P:methylation"/>
    <property type="evidence" value="ECO:0007669"/>
    <property type="project" value="UniProtKB-KW"/>
</dbReference>
<dbReference type="Gene3D" id="3.40.50.150">
    <property type="entry name" value="Vaccinia Virus protein VP39"/>
    <property type="match status" value="1"/>
</dbReference>
<accession>A0AA41U1N7</accession>
<dbReference type="InterPro" id="IPR029063">
    <property type="entry name" value="SAM-dependent_MTases_sf"/>
</dbReference>
<name>A0AA41U1N7_9ACTN</name>
<proteinExistence type="predicted"/>
<dbReference type="EMBL" id="JAKFHA010000012">
    <property type="protein sequence ID" value="MCF2529755.1"/>
    <property type="molecule type" value="Genomic_DNA"/>
</dbReference>
<dbReference type="RefSeq" id="WP_235054179.1">
    <property type="nucleotide sequence ID" value="NZ_JAKFHA010000012.1"/>
</dbReference>
<feature type="domain" description="Methyltransferase" evidence="2">
    <location>
        <begin position="38"/>
        <end position="129"/>
    </location>
</feature>
<dbReference type="AlphaFoldDB" id="A0AA41U1N7"/>
<evidence type="ECO:0000259" key="2">
    <source>
        <dbReference type="Pfam" id="PF13649"/>
    </source>
</evidence>
<dbReference type="InterPro" id="IPR041698">
    <property type="entry name" value="Methyltransf_25"/>
</dbReference>
<dbReference type="SUPFAM" id="SSF53335">
    <property type="entry name" value="S-adenosyl-L-methionine-dependent methyltransferases"/>
    <property type="match status" value="1"/>
</dbReference>
<keyword evidence="4" id="KW-1185">Reference proteome</keyword>
<dbReference type="CDD" id="cd02440">
    <property type="entry name" value="AdoMet_MTases"/>
    <property type="match status" value="1"/>
</dbReference>
<dbReference type="Proteomes" id="UP001165378">
    <property type="component" value="Unassembled WGS sequence"/>
</dbReference>
<dbReference type="Pfam" id="PF13649">
    <property type="entry name" value="Methyltransf_25"/>
    <property type="match status" value="1"/>
</dbReference>
<evidence type="ECO:0000313" key="3">
    <source>
        <dbReference type="EMBL" id="MCF2529755.1"/>
    </source>
</evidence>
<evidence type="ECO:0000256" key="1">
    <source>
        <dbReference type="ARBA" id="ARBA00022679"/>
    </source>
</evidence>
<organism evidence="3 4">
    <name type="scientific">Yinghuangia soli</name>
    <dbReference type="NCBI Taxonomy" id="2908204"/>
    <lineage>
        <taxon>Bacteria</taxon>
        <taxon>Bacillati</taxon>
        <taxon>Actinomycetota</taxon>
        <taxon>Actinomycetes</taxon>
        <taxon>Kitasatosporales</taxon>
        <taxon>Streptomycetaceae</taxon>
        <taxon>Yinghuangia</taxon>
    </lineage>
</organism>
<comment type="caution">
    <text evidence="3">The sequence shown here is derived from an EMBL/GenBank/DDBJ whole genome shotgun (WGS) entry which is preliminary data.</text>
</comment>
<dbReference type="GO" id="GO:0008168">
    <property type="term" value="F:methyltransferase activity"/>
    <property type="evidence" value="ECO:0007669"/>
    <property type="project" value="UniProtKB-KW"/>
</dbReference>
<dbReference type="PANTHER" id="PTHR43861">
    <property type="entry name" value="TRANS-ACONITATE 2-METHYLTRANSFERASE-RELATED"/>
    <property type="match status" value="1"/>
</dbReference>